<reference evidence="3 4" key="1">
    <citation type="submission" date="2023-07" db="EMBL/GenBank/DDBJ databases">
        <title>Genomic Encyclopedia of Type Strains, Phase IV (KMG-IV): sequencing the most valuable type-strain genomes for metagenomic binning, comparative biology and taxonomic classification.</title>
        <authorList>
            <person name="Goeker M."/>
        </authorList>
    </citation>
    <scope>NUCLEOTIDE SEQUENCE [LARGE SCALE GENOMIC DNA]</scope>
    <source>
        <strain evidence="3 4">DSM 45903</strain>
    </source>
</reference>
<dbReference type="Proteomes" id="UP001185012">
    <property type="component" value="Unassembled WGS sequence"/>
</dbReference>
<feature type="coiled-coil region" evidence="1">
    <location>
        <begin position="3"/>
        <end position="33"/>
    </location>
</feature>
<evidence type="ECO:0000313" key="3">
    <source>
        <dbReference type="EMBL" id="MDR6227613.1"/>
    </source>
</evidence>
<evidence type="ECO:0000256" key="1">
    <source>
        <dbReference type="SAM" id="Coils"/>
    </source>
</evidence>
<dbReference type="RefSeq" id="WP_309868759.1">
    <property type="nucleotide sequence ID" value="NZ_JAVDQG010000011.1"/>
</dbReference>
<feature type="compositionally biased region" description="Polar residues" evidence="2">
    <location>
        <begin position="104"/>
        <end position="127"/>
    </location>
</feature>
<evidence type="ECO:0000256" key="2">
    <source>
        <dbReference type="SAM" id="MobiDB-lite"/>
    </source>
</evidence>
<evidence type="ECO:0000313" key="4">
    <source>
        <dbReference type="Proteomes" id="UP001185012"/>
    </source>
</evidence>
<keyword evidence="4" id="KW-1185">Reference proteome</keyword>
<dbReference type="InterPro" id="IPR019673">
    <property type="entry name" value="Spore_germination_GerPC"/>
</dbReference>
<protein>
    <submittedName>
        <fullName evidence="3">RNase H-like nuclease (RuvC/YqgF family)</fullName>
    </submittedName>
</protein>
<feature type="region of interest" description="Disordered" evidence="2">
    <location>
        <begin position="88"/>
        <end position="127"/>
    </location>
</feature>
<accession>A0ABU1IT47</accession>
<dbReference type="Pfam" id="PF10737">
    <property type="entry name" value="GerPC"/>
    <property type="match status" value="1"/>
</dbReference>
<dbReference type="EMBL" id="JAVDQG010000011">
    <property type="protein sequence ID" value="MDR6227613.1"/>
    <property type="molecule type" value="Genomic_DNA"/>
</dbReference>
<keyword evidence="1" id="KW-0175">Coiled coil</keyword>
<comment type="caution">
    <text evidence="3">The sequence shown here is derived from an EMBL/GenBank/DDBJ whole genome shotgun (WGS) entry which is preliminary data.</text>
</comment>
<organism evidence="3 4">
    <name type="scientific">Desmospora profundinema</name>
    <dbReference type="NCBI Taxonomy" id="1571184"/>
    <lineage>
        <taxon>Bacteria</taxon>
        <taxon>Bacillati</taxon>
        <taxon>Bacillota</taxon>
        <taxon>Bacilli</taxon>
        <taxon>Bacillales</taxon>
        <taxon>Thermoactinomycetaceae</taxon>
        <taxon>Desmospora</taxon>
    </lineage>
</organism>
<name>A0ABU1IT47_9BACL</name>
<gene>
    <name evidence="3" type="ORF">JOE21_003657</name>
</gene>
<sequence>MIVAHLWDRLNRMEQEMERLRQENIELRKQIESLQPISIERLEYKIQELSIQTLSGTLNIGLTTHSDGQGLEKWIESMHRDGKANMELGELKPGDALPIEDESSPQTDGSKGDSNNLGGETPRKPSS</sequence>
<proteinExistence type="predicted"/>